<dbReference type="GeneID" id="91097373"/>
<reference evidence="1 2" key="1">
    <citation type="submission" date="2024-01" db="EMBL/GenBank/DDBJ databases">
        <title>Comparative genomics of Cryptococcus and Kwoniella reveals pathogenesis evolution and contrasting modes of karyotype evolution via chromosome fusion or intercentromeric recombination.</title>
        <authorList>
            <person name="Coelho M.A."/>
            <person name="David-Palma M."/>
            <person name="Shea T."/>
            <person name="Bowers K."/>
            <person name="McGinley-Smith S."/>
            <person name="Mohammad A.W."/>
            <person name="Gnirke A."/>
            <person name="Yurkov A.M."/>
            <person name="Nowrousian M."/>
            <person name="Sun S."/>
            <person name="Cuomo C.A."/>
            <person name="Heitman J."/>
        </authorList>
    </citation>
    <scope>NUCLEOTIDE SEQUENCE [LARGE SCALE GENOMIC DNA]</scope>
    <source>
        <strain evidence="1 2">CBS 6074</strain>
    </source>
</reference>
<evidence type="ECO:0000313" key="2">
    <source>
        <dbReference type="Proteomes" id="UP001355207"/>
    </source>
</evidence>
<gene>
    <name evidence="1" type="ORF">L201_006704</name>
</gene>
<dbReference type="RefSeq" id="XP_066078519.1">
    <property type="nucleotide sequence ID" value="XM_066222422.1"/>
</dbReference>
<protein>
    <recommendedName>
        <fullName evidence="3">F-box domain-containing protein</fullName>
    </recommendedName>
</protein>
<dbReference type="EMBL" id="CP144106">
    <property type="protein sequence ID" value="WWC91757.1"/>
    <property type="molecule type" value="Genomic_DNA"/>
</dbReference>
<proteinExistence type="predicted"/>
<evidence type="ECO:0008006" key="3">
    <source>
        <dbReference type="Google" id="ProtNLM"/>
    </source>
</evidence>
<dbReference type="AlphaFoldDB" id="A0AAX4K2G5"/>
<accession>A0AAX4K2G5</accession>
<organism evidence="1 2">
    <name type="scientific">Kwoniella dendrophila CBS 6074</name>
    <dbReference type="NCBI Taxonomy" id="1295534"/>
    <lineage>
        <taxon>Eukaryota</taxon>
        <taxon>Fungi</taxon>
        <taxon>Dikarya</taxon>
        <taxon>Basidiomycota</taxon>
        <taxon>Agaricomycotina</taxon>
        <taxon>Tremellomycetes</taxon>
        <taxon>Tremellales</taxon>
        <taxon>Cryptococcaceae</taxon>
        <taxon>Kwoniella</taxon>
    </lineage>
</organism>
<sequence length="507" mass="59914">MTSQPDGRLNKKDDCDILRLSDEIIERIGYFLNKDSEIPIPSFGAYWENYKRELSEANSKDLQKFRATCRRIRLGCRLRNHHMVIKHYDPQPRAYSDWYWLKNQDDDFKKSVNRICINTQLPNRQNKLDMVHDLANDLSYFPYLEELIIECLPDCYCDYIASRGTDPPSPSSTAILPILKSLSIRTECSRCSHAMLAALIPISPKLQYLQFNLWDMIASFNSFLILRNAWFQGEHENRLYRDPIQTLRKLFDYCRERLNLDHLPMKQLFIKYPPILQFLDNTSTTSSLVEFDDDDSLQDIWINVIKTIFELFPDLENLSVAQTENSNLQDMIARLEFQIHSSLDLDEKDGNHEIMVYDLIHPDHPNYQLEDFIAVISPSKSLKHFDFICKVGCIGLKKPEIHSAVNHQHTRTDFHRKRNLLVDKLQEDDKKYKEEYKKSMVIYARRLCLLIPSLEHGAFWEKGTIHNGNDWYRYEWRKFIKTEKANSFDIEVDSTPWMFSQDFVKLG</sequence>
<evidence type="ECO:0000313" key="1">
    <source>
        <dbReference type="EMBL" id="WWC91757.1"/>
    </source>
</evidence>
<name>A0AAX4K2G5_9TREE</name>
<keyword evidence="2" id="KW-1185">Reference proteome</keyword>
<dbReference type="Proteomes" id="UP001355207">
    <property type="component" value="Chromosome 9"/>
</dbReference>